<dbReference type="Pfam" id="PF00333">
    <property type="entry name" value="Ribosomal_S5"/>
    <property type="match status" value="1"/>
</dbReference>
<protein>
    <submittedName>
        <fullName evidence="10">Ribosomal protein S5</fullName>
    </submittedName>
</protein>
<evidence type="ECO:0000259" key="9">
    <source>
        <dbReference type="PROSITE" id="PS50881"/>
    </source>
</evidence>
<dbReference type="GO" id="GO:0005840">
    <property type="term" value="C:ribosome"/>
    <property type="evidence" value="ECO:0007669"/>
    <property type="project" value="UniProtKB-KW"/>
</dbReference>
<feature type="domain" description="S5 DRBM" evidence="9">
    <location>
        <begin position="12"/>
        <end position="75"/>
    </location>
</feature>
<dbReference type="Gene3D" id="3.30.230.10">
    <property type="match status" value="1"/>
</dbReference>
<evidence type="ECO:0000256" key="8">
    <source>
        <dbReference type="RuleBase" id="RU003823"/>
    </source>
</evidence>
<evidence type="ECO:0000256" key="1">
    <source>
        <dbReference type="ARBA" id="ARBA00004474"/>
    </source>
</evidence>
<keyword evidence="6 7" id="KW-0687">Ribonucleoprotein</keyword>
<evidence type="ECO:0000256" key="5">
    <source>
        <dbReference type="ARBA" id="ARBA00022980"/>
    </source>
</evidence>
<dbReference type="GO" id="GO:0019843">
    <property type="term" value="F:rRNA binding"/>
    <property type="evidence" value="ECO:0007669"/>
    <property type="project" value="UniProtKB-KW"/>
</dbReference>
<name>A0A7T1C5C6_9STRA</name>
<dbReference type="SUPFAM" id="SSF54768">
    <property type="entry name" value="dsRNA-binding domain-like"/>
    <property type="match status" value="1"/>
</dbReference>
<dbReference type="PANTHER" id="PTHR48432">
    <property type="entry name" value="S5 DRBM DOMAIN-CONTAINING PROTEIN"/>
    <property type="match status" value="1"/>
</dbReference>
<dbReference type="GO" id="GO:0009536">
    <property type="term" value="C:plastid"/>
    <property type="evidence" value="ECO:0007669"/>
    <property type="project" value="UniProtKB-SubCell"/>
</dbReference>
<geneLocation type="chloroplast" evidence="10"/>
<dbReference type="GO" id="GO:0006412">
    <property type="term" value="P:translation"/>
    <property type="evidence" value="ECO:0007669"/>
    <property type="project" value="InterPro"/>
</dbReference>
<dbReference type="GeneID" id="65316661"/>
<dbReference type="InterPro" id="IPR014721">
    <property type="entry name" value="Ribsml_uS5_D2-typ_fold_subgr"/>
</dbReference>
<evidence type="ECO:0000313" key="10">
    <source>
        <dbReference type="EMBL" id="QPM99312.1"/>
    </source>
</evidence>
<keyword evidence="10" id="KW-0150">Chloroplast</keyword>
<proteinExistence type="inferred from homology"/>
<dbReference type="EMBL" id="MT909785">
    <property type="protein sequence ID" value="QPM99312.1"/>
    <property type="molecule type" value="Genomic_DNA"/>
</dbReference>
<dbReference type="InterPro" id="IPR020568">
    <property type="entry name" value="Ribosomal_Su5_D2-typ_SF"/>
</dbReference>
<dbReference type="Pfam" id="PF03719">
    <property type="entry name" value="Ribosomal_S5_C"/>
    <property type="match status" value="1"/>
</dbReference>
<dbReference type="PROSITE" id="PS50881">
    <property type="entry name" value="S5_DSRBD"/>
    <property type="match status" value="1"/>
</dbReference>
<evidence type="ECO:0000256" key="6">
    <source>
        <dbReference type="ARBA" id="ARBA00023274"/>
    </source>
</evidence>
<gene>
    <name evidence="10" type="primary">rps5</name>
</gene>
<evidence type="ECO:0000256" key="3">
    <source>
        <dbReference type="ARBA" id="ARBA00022730"/>
    </source>
</evidence>
<dbReference type="SUPFAM" id="SSF54211">
    <property type="entry name" value="Ribosomal protein S5 domain 2-like"/>
    <property type="match status" value="1"/>
</dbReference>
<dbReference type="GO" id="GO:1990904">
    <property type="term" value="C:ribonucleoprotein complex"/>
    <property type="evidence" value="ECO:0007669"/>
    <property type="project" value="UniProtKB-UniRule"/>
</dbReference>
<dbReference type="InterPro" id="IPR005324">
    <property type="entry name" value="Ribosomal_uS5_C"/>
</dbReference>
<organism evidence="10">
    <name type="scientific">Pteridomonas danica</name>
    <dbReference type="NCBI Taxonomy" id="38822"/>
    <lineage>
        <taxon>Eukaryota</taxon>
        <taxon>Sar</taxon>
        <taxon>Stramenopiles</taxon>
        <taxon>Ochrophyta</taxon>
        <taxon>Dictyochophyceae</taxon>
        <taxon>Pedinellales</taxon>
        <taxon>Pteridomonas</taxon>
    </lineage>
</organism>
<dbReference type="Gene3D" id="3.30.160.20">
    <property type="match status" value="1"/>
</dbReference>
<evidence type="ECO:0000256" key="4">
    <source>
        <dbReference type="ARBA" id="ARBA00022884"/>
    </source>
</evidence>
<dbReference type="InterPro" id="IPR000851">
    <property type="entry name" value="Ribosomal_uS5"/>
</dbReference>
<comment type="subcellular location">
    <subcellularLocation>
        <location evidence="1">Plastid</location>
    </subcellularLocation>
</comment>
<keyword evidence="4" id="KW-0694">RNA-binding</keyword>
<keyword evidence="3" id="KW-0699">rRNA-binding</keyword>
<evidence type="ECO:0000256" key="2">
    <source>
        <dbReference type="ARBA" id="ARBA00008945"/>
    </source>
</evidence>
<reference evidence="10" key="1">
    <citation type="journal article" date="2021" name="Front. Plant Sci.">
        <title>Highly Reduced Plastid Genomes of the Non-photosynthetic Dictyochophyceans Pteridomonas spp. (Ochrophyta, SAR) Are Retained for tRNA-Glu-Based Organellar Heme Biosynthesis.</title>
        <authorList>
            <person name="Kayama M."/>
            <person name="Maciszewski K."/>
            <person name="Yabuki A."/>
            <person name="Miyashita H."/>
            <person name="Karnkowska A."/>
            <person name="Kamikawa R."/>
        </authorList>
    </citation>
    <scope>NUCLEOTIDE SEQUENCE</scope>
    <source>
        <strain evidence="10">NY0221</strain>
    </source>
</reference>
<dbReference type="GO" id="GO:0003735">
    <property type="term" value="F:structural constituent of ribosome"/>
    <property type="evidence" value="ECO:0007669"/>
    <property type="project" value="UniProtKB-UniRule"/>
</dbReference>
<dbReference type="FunFam" id="3.30.230.10:FF:000002">
    <property type="entry name" value="30S ribosomal protein S5"/>
    <property type="match status" value="1"/>
</dbReference>
<keyword evidence="10" id="KW-0934">Plastid</keyword>
<keyword evidence="5 7" id="KW-0689">Ribosomal protein</keyword>
<comment type="similarity">
    <text evidence="2 8">Belongs to the universal ribosomal protein uS5 family.</text>
</comment>
<accession>A0A7T1C5C6</accession>
<dbReference type="PANTHER" id="PTHR48432:SF1">
    <property type="entry name" value="S5 DRBM DOMAIN-CONTAINING PROTEIN"/>
    <property type="match status" value="1"/>
</dbReference>
<evidence type="ECO:0000256" key="7">
    <source>
        <dbReference type="PROSITE-ProRule" id="PRU00268"/>
    </source>
</evidence>
<dbReference type="AlphaFoldDB" id="A0A7T1C5C6"/>
<dbReference type="RefSeq" id="YP_010117100.1">
    <property type="nucleotide sequence ID" value="NC_056103.1"/>
</dbReference>
<sequence>MISSKINNLNSYISKIVEVQPVTKVGKGRKLLRFRVCLIMGNKSGIIGFGTGKDKNFFNSKLKGIEKAKKNLIELSLTDHKTITSGVTGKFRSAFIILKPAKSGTGLRAGNTIRTIFELAGITNIIAKQLGSCNILNNVVATFLALQSI</sequence>
<dbReference type="InterPro" id="IPR013810">
    <property type="entry name" value="Ribosomal_uS5_N"/>
</dbReference>